<feature type="transmembrane region" description="Helical" evidence="17">
    <location>
        <begin position="187"/>
        <end position="209"/>
    </location>
</feature>
<dbReference type="Pfam" id="PF00067">
    <property type="entry name" value="p450"/>
    <property type="match status" value="1"/>
</dbReference>
<keyword evidence="7 15" id="KW-0479">Metal-binding</keyword>
<organism evidence="18 19">
    <name type="scientific">Myodes glareolus</name>
    <name type="common">Bank vole</name>
    <name type="synonym">Clethrionomys glareolus</name>
    <dbReference type="NCBI Taxonomy" id="447135"/>
    <lineage>
        <taxon>Eukaryota</taxon>
        <taxon>Metazoa</taxon>
        <taxon>Chordata</taxon>
        <taxon>Craniata</taxon>
        <taxon>Vertebrata</taxon>
        <taxon>Euteleostomi</taxon>
        <taxon>Mammalia</taxon>
        <taxon>Eutheria</taxon>
        <taxon>Euarchontoglires</taxon>
        <taxon>Glires</taxon>
        <taxon>Rodentia</taxon>
        <taxon>Myomorpha</taxon>
        <taxon>Muroidea</taxon>
        <taxon>Cricetidae</taxon>
        <taxon>Arvicolinae</taxon>
        <taxon>Myodes</taxon>
    </lineage>
</organism>
<dbReference type="PRINTS" id="PR00385">
    <property type="entry name" value="P450"/>
</dbReference>
<evidence type="ECO:0000256" key="8">
    <source>
        <dbReference type="ARBA" id="ARBA00022824"/>
    </source>
</evidence>
<keyword evidence="13 17" id="KW-0472">Membrane</keyword>
<evidence type="ECO:0000256" key="10">
    <source>
        <dbReference type="ARBA" id="ARBA00023002"/>
    </source>
</evidence>
<keyword evidence="12 16" id="KW-0503">Monooxygenase</keyword>
<dbReference type="InterPro" id="IPR017972">
    <property type="entry name" value="Cyt_P450_CS"/>
</dbReference>
<comment type="caution">
    <text evidence="18">The sequence shown here is derived from an EMBL/GenBank/DDBJ whole genome shotgun (WGS) entry which is preliminary data.</text>
</comment>
<keyword evidence="10 16" id="KW-0560">Oxidoreductase</keyword>
<dbReference type="GO" id="GO:0070989">
    <property type="term" value="P:oxidative demethylation"/>
    <property type="evidence" value="ECO:0007669"/>
    <property type="project" value="TreeGrafter"/>
</dbReference>
<dbReference type="AlphaFoldDB" id="A0AAW0H6J7"/>
<dbReference type="GO" id="GO:0008202">
    <property type="term" value="P:steroid metabolic process"/>
    <property type="evidence" value="ECO:0007669"/>
    <property type="project" value="TreeGrafter"/>
</dbReference>
<comment type="similarity">
    <text evidence="4 16">Belongs to the cytochrome P450 family.</text>
</comment>
<dbReference type="GO" id="GO:0016712">
    <property type="term" value="F:oxidoreductase activity, acting on paired donors, with incorporation or reduction of molecular oxygen, reduced flavin or flavoprotein as one donor, and incorporation of one atom of oxygen"/>
    <property type="evidence" value="ECO:0007669"/>
    <property type="project" value="UniProtKB-EC"/>
</dbReference>
<dbReference type="SUPFAM" id="SSF48264">
    <property type="entry name" value="Cytochrome P450"/>
    <property type="match status" value="1"/>
</dbReference>
<keyword evidence="11 15" id="KW-0408">Iron</keyword>
<dbReference type="EMBL" id="JBBHLL010000705">
    <property type="protein sequence ID" value="KAK7798369.1"/>
    <property type="molecule type" value="Genomic_DNA"/>
</dbReference>
<evidence type="ECO:0000256" key="16">
    <source>
        <dbReference type="RuleBase" id="RU000461"/>
    </source>
</evidence>
<evidence type="ECO:0000256" key="14">
    <source>
        <dbReference type="ARBA" id="ARBA00047827"/>
    </source>
</evidence>
<dbReference type="PROSITE" id="PS00086">
    <property type="entry name" value="CYTOCHROME_P450"/>
    <property type="match status" value="1"/>
</dbReference>
<evidence type="ECO:0000256" key="3">
    <source>
        <dbReference type="ARBA" id="ARBA00004406"/>
    </source>
</evidence>
<dbReference type="InterPro" id="IPR050705">
    <property type="entry name" value="Cytochrome_P450_3A"/>
</dbReference>
<keyword evidence="9" id="KW-0492">Microsome</keyword>
<evidence type="ECO:0000256" key="11">
    <source>
        <dbReference type="ARBA" id="ARBA00023004"/>
    </source>
</evidence>
<keyword evidence="19" id="KW-1185">Reference proteome</keyword>
<dbReference type="GO" id="GO:0005789">
    <property type="term" value="C:endoplasmic reticulum membrane"/>
    <property type="evidence" value="ECO:0007669"/>
    <property type="project" value="UniProtKB-SubCell"/>
</dbReference>
<evidence type="ECO:0000256" key="15">
    <source>
        <dbReference type="PIRSR" id="PIRSR602401-1"/>
    </source>
</evidence>
<evidence type="ECO:0000256" key="2">
    <source>
        <dbReference type="ARBA" id="ARBA00004174"/>
    </source>
</evidence>
<keyword evidence="17" id="KW-1133">Transmembrane helix</keyword>
<evidence type="ECO:0000256" key="13">
    <source>
        <dbReference type="ARBA" id="ARBA00023136"/>
    </source>
</evidence>
<dbReference type="PANTHER" id="PTHR24302:SF38">
    <property type="entry name" value="CYTOCHROME P450 3A5"/>
    <property type="match status" value="1"/>
</dbReference>
<feature type="binding site" description="axial binding residue" evidence="15">
    <location>
        <position position="329"/>
    </location>
    <ligand>
        <name>heme</name>
        <dbReference type="ChEBI" id="CHEBI:30413"/>
    </ligand>
    <ligandPart>
        <name>Fe</name>
        <dbReference type="ChEBI" id="CHEBI:18248"/>
    </ligandPart>
</feature>
<evidence type="ECO:0000256" key="9">
    <source>
        <dbReference type="ARBA" id="ARBA00022848"/>
    </source>
</evidence>
<evidence type="ECO:0000256" key="12">
    <source>
        <dbReference type="ARBA" id="ARBA00023033"/>
    </source>
</evidence>
<comment type="subcellular location">
    <subcellularLocation>
        <location evidence="3">Endoplasmic reticulum membrane</location>
        <topology evidence="3">Peripheral membrane protein</topology>
    </subcellularLocation>
    <subcellularLocation>
        <location evidence="2">Microsome membrane</location>
        <topology evidence="2">Peripheral membrane protein</topology>
    </subcellularLocation>
</comment>
<evidence type="ECO:0000256" key="5">
    <source>
        <dbReference type="ARBA" id="ARBA00012109"/>
    </source>
</evidence>
<proteinExistence type="inferred from homology"/>
<accession>A0AAW0H6J7</accession>
<evidence type="ECO:0000256" key="4">
    <source>
        <dbReference type="ARBA" id="ARBA00010617"/>
    </source>
</evidence>
<dbReference type="GO" id="GO:0050649">
    <property type="term" value="F:testosterone 6-beta-hydroxylase activity"/>
    <property type="evidence" value="ECO:0007669"/>
    <property type="project" value="TreeGrafter"/>
</dbReference>
<sequence length="365" mass="42106">MKRGITRSENEEWKRLRTLLSPTFSSGKLKEMFPIIQHYGDSLVKHIGQKAEKGKPVNMKEIFGAYSMDVITSTTFGVEVDSLNNPQDPFVRNTKKLLNFGIFNPLLFSTALFPFLKGLYDKLNICILPNDATSFLQNFVNKAKKDRLEDNQKRQVDFLQLMINSQNLKDMENHKALSDTEIMAQSIIFIFAGYETTSTTLSFIMYLLATHPDVQKKLQREIDLALPKKAPATYEALLEMKYLDMVVSETMRLYPVANRVSRINKTDAEINGMLIPKGTVVIIPVFALQRDPKYWPEPEEFRPERFSKENKDRINPYTYLPFGYGPRQCIGMRFALINMKLAIVKILQNYSLLPCEETEDFTHMV</sequence>
<evidence type="ECO:0000256" key="7">
    <source>
        <dbReference type="ARBA" id="ARBA00022723"/>
    </source>
</evidence>
<comment type="cofactor">
    <cofactor evidence="1 15">
        <name>heme</name>
        <dbReference type="ChEBI" id="CHEBI:30413"/>
    </cofactor>
</comment>
<gene>
    <name evidence="18" type="ORF">U0070_018539</name>
</gene>
<dbReference type="InterPro" id="IPR036396">
    <property type="entry name" value="Cyt_P450_sf"/>
</dbReference>
<reference evidence="18 19" key="1">
    <citation type="journal article" date="2023" name="bioRxiv">
        <title>Conserved and derived expression patterns and positive selection on dental genes reveal complex evolutionary context of ever-growing rodent molars.</title>
        <authorList>
            <person name="Calamari Z.T."/>
            <person name="Song A."/>
            <person name="Cohen E."/>
            <person name="Akter M."/>
            <person name="Roy R.D."/>
            <person name="Hallikas O."/>
            <person name="Christensen M.M."/>
            <person name="Li P."/>
            <person name="Marangoni P."/>
            <person name="Jernvall J."/>
            <person name="Klein O.D."/>
        </authorList>
    </citation>
    <scope>NUCLEOTIDE SEQUENCE [LARGE SCALE GENOMIC DNA]</scope>
    <source>
        <strain evidence="18">V071</strain>
    </source>
</reference>
<dbReference type="PRINTS" id="PR00463">
    <property type="entry name" value="EP450I"/>
</dbReference>
<dbReference type="FunFam" id="1.10.630.10:FF:000096">
    <property type="entry name" value="Cytochrome P450 3A4"/>
    <property type="match status" value="1"/>
</dbReference>
<keyword evidence="6 15" id="KW-0349">Heme</keyword>
<evidence type="ECO:0000256" key="17">
    <source>
        <dbReference type="SAM" id="Phobius"/>
    </source>
</evidence>
<evidence type="ECO:0000313" key="18">
    <source>
        <dbReference type="EMBL" id="KAK7798369.1"/>
    </source>
</evidence>
<dbReference type="InterPro" id="IPR001128">
    <property type="entry name" value="Cyt_P450"/>
</dbReference>
<protein>
    <recommendedName>
        <fullName evidence="5">unspecific monooxygenase</fullName>
        <ecNumber evidence="5">1.14.14.1</ecNumber>
    </recommendedName>
</protein>
<comment type="catalytic activity">
    <reaction evidence="14">
        <text>an organic molecule + reduced [NADPH--hemoprotein reductase] + O2 = an alcohol + oxidized [NADPH--hemoprotein reductase] + H2O + H(+)</text>
        <dbReference type="Rhea" id="RHEA:17149"/>
        <dbReference type="Rhea" id="RHEA-COMP:11964"/>
        <dbReference type="Rhea" id="RHEA-COMP:11965"/>
        <dbReference type="ChEBI" id="CHEBI:15377"/>
        <dbReference type="ChEBI" id="CHEBI:15378"/>
        <dbReference type="ChEBI" id="CHEBI:15379"/>
        <dbReference type="ChEBI" id="CHEBI:30879"/>
        <dbReference type="ChEBI" id="CHEBI:57618"/>
        <dbReference type="ChEBI" id="CHEBI:58210"/>
        <dbReference type="ChEBI" id="CHEBI:142491"/>
        <dbReference type="EC" id="1.14.14.1"/>
    </reaction>
</comment>
<evidence type="ECO:0000313" key="19">
    <source>
        <dbReference type="Proteomes" id="UP001488838"/>
    </source>
</evidence>
<keyword evidence="8" id="KW-0256">Endoplasmic reticulum</keyword>
<dbReference type="Proteomes" id="UP001488838">
    <property type="component" value="Unassembled WGS sequence"/>
</dbReference>
<dbReference type="GO" id="GO:0005506">
    <property type="term" value="F:iron ion binding"/>
    <property type="evidence" value="ECO:0007669"/>
    <property type="project" value="InterPro"/>
</dbReference>
<evidence type="ECO:0000256" key="6">
    <source>
        <dbReference type="ARBA" id="ARBA00022617"/>
    </source>
</evidence>
<dbReference type="Gene3D" id="1.10.630.10">
    <property type="entry name" value="Cytochrome P450"/>
    <property type="match status" value="1"/>
</dbReference>
<name>A0AAW0H6J7_MYOGA</name>
<dbReference type="EC" id="1.14.14.1" evidence="5"/>
<feature type="transmembrane region" description="Helical" evidence="17">
    <location>
        <begin position="97"/>
        <end position="116"/>
    </location>
</feature>
<evidence type="ECO:0000256" key="1">
    <source>
        <dbReference type="ARBA" id="ARBA00001971"/>
    </source>
</evidence>
<dbReference type="PANTHER" id="PTHR24302">
    <property type="entry name" value="CYTOCHROME P450 FAMILY 3"/>
    <property type="match status" value="1"/>
</dbReference>
<dbReference type="InterPro" id="IPR002401">
    <property type="entry name" value="Cyt_P450_E_grp-I"/>
</dbReference>
<keyword evidence="17" id="KW-0812">Transmembrane</keyword>
<dbReference type="GO" id="GO:0020037">
    <property type="term" value="F:heme binding"/>
    <property type="evidence" value="ECO:0007669"/>
    <property type="project" value="InterPro"/>
</dbReference>